<gene>
    <name evidence="1" type="ORF">LOY88_002945</name>
</gene>
<evidence type="ECO:0000313" key="1">
    <source>
        <dbReference type="EMBL" id="KAI2387800.1"/>
    </source>
</evidence>
<organism evidence="1">
    <name type="scientific">Ophidiomyces ophidiicola</name>
    <dbReference type="NCBI Taxonomy" id="1387563"/>
    <lineage>
        <taxon>Eukaryota</taxon>
        <taxon>Fungi</taxon>
        <taxon>Dikarya</taxon>
        <taxon>Ascomycota</taxon>
        <taxon>Pezizomycotina</taxon>
        <taxon>Eurotiomycetes</taxon>
        <taxon>Eurotiomycetidae</taxon>
        <taxon>Onygenales</taxon>
        <taxon>Onygenaceae</taxon>
        <taxon>Ophidiomyces</taxon>
    </lineage>
</organism>
<reference evidence="1" key="1">
    <citation type="journal article" date="2022" name="bioRxiv">
        <title>Population genetic analysis of Ophidiomyces ophidiicola, the causative agent of snake fungal disease, indicates recent introductions to the USA.</title>
        <authorList>
            <person name="Ladner J.T."/>
            <person name="Palmer J.M."/>
            <person name="Ettinger C.L."/>
            <person name="Stajich J.E."/>
            <person name="Farrell T.M."/>
            <person name="Glorioso B.M."/>
            <person name="Lawson B."/>
            <person name="Price S.J."/>
            <person name="Stengle A.G."/>
            <person name="Grear D.A."/>
            <person name="Lorch J.M."/>
        </authorList>
    </citation>
    <scope>NUCLEOTIDE SEQUENCE</scope>
    <source>
        <strain evidence="1">NWHC 24266-5</strain>
    </source>
</reference>
<accession>A0ACB8UXS1</accession>
<sequence>MAGNGDASLRSQLSTTRSGGSRRTPELMLLDIPLPSRKSGQSMTRSSLTDEKRWGPTHQSGPSWPSSEKHEILQEPLLNTGCLPVRTVPAWVQSASQANKLGISPQSAPIPPGGARVADHHFSISENARYEGYGISNDGRLQSRWKPFVQSTLHTQTTAMSGEKVDDNWLDTHFGDYSRPWQGKTDETDLESGFGNMSLTQRRKKFTKRFQRTILQSPMVPLIIRLTVFIYSVAALGLGGSIRHYATKYDHPQGPSAEMAIIVDAVALVYLVYITYDEYTGKPLGLRAPKTKMRLLFLDLVFIVFGSANLSLAFESLSDVTSSCTSAKVNDRFDPKNDTICERQKALASVLLLALLAWLMTFSISVLRVVERVAAK</sequence>
<comment type="caution">
    <text evidence="1">The sequence shown here is derived from an EMBL/GenBank/DDBJ whole genome shotgun (WGS) entry which is preliminary data.</text>
</comment>
<proteinExistence type="predicted"/>
<name>A0ACB8UXS1_9EURO</name>
<dbReference type="EMBL" id="JALBCA010000036">
    <property type="protein sequence ID" value="KAI2387800.1"/>
    <property type="molecule type" value="Genomic_DNA"/>
</dbReference>
<protein>
    <submittedName>
        <fullName evidence="1">Uncharacterized protein</fullName>
    </submittedName>
</protein>